<dbReference type="FunFam" id="1.20.120.1900:FF:000008">
    <property type="entry name" value="Gamma-tubulin complex component"/>
    <property type="match status" value="1"/>
</dbReference>
<dbReference type="Pfam" id="PF17681">
    <property type="entry name" value="GCP_N_terminal"/>
    <property type="match status" value="1"/>
</dbReference>
<keyword evidence="9" id="KW-1185">Reference proteome</keyword>
<organism evidence="8 9">
    <name type="scientific">Cinchona calisaya</name>
    <dbReference type="NCBI Taxonomy" id="153742"/>
    <lineage>
        <taxon>Eukaryota</taxon>
        <taxon>Viridiplantae</taxon>
        <taxon>Streptophyta</taxon>
        <taxon>Embryophyta</taxon>
        <taxon>Tracheophyta</taxon>
        <taxon>Spermatophyta</taxon>
        <taxon>Magnoliopsida</taxon>
        <taxon>eudicotyledons</taxon>
        <taxon>Gunneridae</taxon>
        <taxon>Pentapetalae</taxon>
        <taxon>asterids</taxon>
        <taxon>lamiids</taxon>
        <taxon>Gentianales</taxon>
        <taxon>Rubiaceae</taxon>
        <taxon>Cinchonoideae</taxon>
        <taxon>Cinchoneae</taxon>
        <taxon>Cinchona</taxon>
    </lineage>
</organism>
<dbReference type="InterPro" id="IPR042241">
    <property type="entry name" value="GCP_C_sf"/>
</dbReference>
<dbReference type="AlphaFoldDB" id="A0ABD2YI35"/>
<comment type="subcellular location">
    <subcellularLocation>
        <location evidence="5">Cytoplasm</location>
        <location evidence="5">Cytoskeleton</location>
        <location evidence="5">Microtubule organizing center</location>
    </subcellularLocation>
</comment>
<comment type="similarity">
    <text evidence="1 5">Belongs to the TUBGCP family.</text>
</comment>
<evidence type="ECO:0000313" key="9">
    <source>
        <dbReference type="Proteomes" id="UP001630127"/>
    </source>
</evidence>
<evidence type="ECO:0000259" key="7">
    <source>
        <dbReference type="Pfam" id="PF17681"/>
    </source>
</evidence>
<feature type="domain" description="Gamma tubulin complex component C-terminal" evidence="6">
    <location>
        <begin position="623"/>
        <end position="939"/>
    </location>
</feature>
<comment type="function">
    <text evidence="5">Component of the gamma-tubulin ring complex (gTuRC) which mediates microtubule nucleation.</text>
</comment>
<dbReference type="InterPro" id="IPR041470">
    <property type="entry name" value="GCP_N"/>
</dbReference>
<sequence length="958" mass="108746">MEIPASLISKIHSSFSEGLHFAAPLSSLRTNEIELVKGVLHICQGFSSSLFYWDHNADCFRVKNGIFVSHLTQTSLYCILDQFTYAATCLKLVELLVNKIEKSDISPPPTPRAFACSVSAWLRKLRDVALREEEKINNSDNSMIPTLLGLSNSLSSLCSGAGYLLQIVHEAVPLAYFELNSHIAAANVAAHILNQLYRKLNEVCLMQGGEEDAYRMLLYIFSGSLLPYIEGLDSWLFEGTLDDPFEEMFFYANKAIAIDEAEFWEKSYLLRSTTFENLDRDSSEKKYLTGRESISTKEKERSERENHVCPLFIKDMGKAIVSAGKSLQLMRHAPLTSFSDVPTGNHEIDRWIAGLTLSEAFCVSLAALIGHSDHISEYVWHNSLIVSSFESPTGKQKHNAESLPSVPSAKVWYKFLADTLEQKREIDIEYTCIDAGVFNLKKEKLGTDGIDDIPCVGTYCPENPAITVCQRFLHENKDAWNALSLSRNMYLPPLDDEELRKAVFDKNSGSCFEDKSTNFTFGFGFDESEYHRRQEETKVLDMLFPFPTLLPCFQEDLRMSEFLPFEKNSTLPSRILSWMQSVEPKVTPLPVVILQECLISYIKKQADYIGGNILSKLLYDWRLLDELGVLRAIYLLGSGDLLQHFLVVIFNKLDKGETLDDEFELNTILQESIRNSADGSLLSTPDSLVVSITKNSDFSEDEQHGASILISTPRKSRLQSMGIDVLQSLNFTYKVSWPLELLANSEALKKYNQVMIFLLKVKRAKFVLDKARRWMWKDRSTATTSCKRHWLLEQKLLHFVDAFHQYVMDRVYHSAWRELCEGVAAARSLDEVIEVHESYLLSIQRQCFVVPDKLWALIANRLNSILGLALDFYSVQQTLSSGGAASAIKARCEMEVDRIERQFDDCIAFLLRILSFKLNVGQFPHLADLVTRINYNYFYMSDSGSLTTTSSSDNITSR</sequence>
<keyword evidence="3 5" id="KW-0493">Microtubule</keyword>
<dbReference type="GO" id="GO:0005815">
    <property type="term" value="C:microtubule organizing center"/>
    <property type="evidence" value="ECO:0007669"/>
    <property type="project" value="UniProtKB-SubCell"/>
</dbReference>
<evidence type="ECO:0000256" key="3">
    <source>
        <dbReference type="ARBA" id="ARBA00022701"/>
    </source>
</evidence>
<evidence type="ECO:0000259" key="6">
    <source>
        <dbReference type="Pfam" id="PF04130"/>
    </source>
</evidence>
<gene>
    <name evidence="8" type="ORF">ACH5RR_035059</name>
</gene>
<dbReference type="PANTHER" id="PTHR19302">
    <property type="entry name" value="GAMMA TUBULIN COMPLEX PROTEIN"/>
    <property type="match status" value="1"/>
</dbReference>
<dbReference type="Gene3D" id="1.20.120.1900">
    <property type="entry name" value="Gamma-tubulin complex, C-terminal domain"/>
    <property type="match status" value="1"/>
</dbReference>
<evidence type="ECO:0000256" key="4">
    <source>
        <dbReference type="ARBA" id="ARBA00023212"/>
    </source>
</evidence>
<name>A0ABD2YI35_9GENT</name>
<dbReference type="InterPro" id="IPR007259">
    <property type="entry name" value="GCP"/>
</dbReference>
<dbReference type="EMBL" id="JBJUIK010000014">
    <property type="protein sequence ID" value="KAL3505218.1"/>
    <property type="molecule type" value="Genomic_DNA"/>
</dbReference>
<dbReference type="GO" id="GO:0005874">
    <property type="term" value="C:microtubule"/>
    <property type="evidence" value="ECO:0007669"/>
    <property type="project" value="UniProtKB-KW"/>
</dbReference>
<evidence type="ECO:0000256" key="5">
    <source>
        <dbReference type="RuleBase" id="RU363050"/>
    </source>
</evidence>
<evidence type="ECO:0000256" key="2">
    <source>
        <dbReference type="ARBA" id="ARBA00022490"/>
    </source>
</evidence>
<proteinExistence type="inferred from homology"/>
<keyword evidence="4 5" id="KW-0206">Cytoskeleton</keyword>
<dbReference type="InterPro" id="IPR040457">
    <property type="entry name" value="GCP_C"/>
</dbReference>
<evidence type="ECO:0000313" key="8">
    <source>
        <dbReference type="EMBL" id="KAL3505218.1"/>
    </source>
</evidence>
<evidence type="ECO:0000256" key="1">
    <source>
        <dbReference type="ARBA" id="ARBA00010337"/>
    </source>
</evidence>
<dbReference type="Pfam" id="PF04130">
    <property type="entry name" value="GCP_C_terminal"/>
    <property type="match status" value="1"/>
</dbReference>
<protein>
    <recommendedName>
        <fullName evidence="5">Gamma-tubulin complex component</fullName>
    </recommendedName>
</protein>
<comment type="caution">
    <text evidence="8">The sequence shown here is derived from an EMBL/GenBank/DDBJ whole genome shotgun (WGS) entry which is preliminary data.</text>
</comment>
<dbReference type="PANTHER" id="PTHR19302:SF33">
    <property type="entry name" value="GAMMA-TUBULIN COMPLEX COMPONENT 5"/>
    <property type="match status" value="1"/>
</dbReference>
<feature type="domain" description="Gamma tubulin complex component protein N-terminal" evidence="7">
    <location>
        <begin position="38"/>
        <end position="352"/>
    </location>
</feature>
<keyword evidence="2 5" id="KW-0963">Cytoplasm</keyword>
<accession>A0ABD2YI35</accession>
<dbReference type="Proteomes" id="UP001630127">
    <property type="component" value="Unassembled WGS sequence"/>
</dbReference>
<reference evidence="8 9" key="1">
    <citation type="submission" date="2024-11" db="EMBL/GenBank/DDBJ databases">
        <title>A near-complete genome assembly of Cinchona calisaya.</title>
        <authorList>
            <person name="Lian D.C."/>
            <person name="Zhao X.W."/>
            <person name="Wei L."/>
        </authorList>
    </citation>
    <scope>NUCLEOTIDE SEQUENCE [LARGE SCALE GENOMIC DNA]</scope>
    <source>
        <tissue evidence="8">Nenye</tissue>
    </source>
</reference>